<keyword evidence="5" id="KW-1185">Reference proteome</keyword>
<dbReference type="InterPro" id="IPR036237">
    <property type="entry name" value="Xyl_isomerase-like_sf"/>
</dbReference>
<reference evidence="4 5" key="1">
    <citation type="submission" date="2023-05" db="EMBL/GenBank/DDBJ databases">
        <title>Pseudodonghicola sp. nov.</title>
        <authorList>
            <person name="Huang J."/>
        </authorList>
    </citation>
    <scope>NUCLEOTIDE SEQUENCE [LARGE SCALE GENOMIC DNA]</scope>
    <source>
        <strain evidence="4 5">IC7</strain>
    </source>
</reference>
<dbReference type="InterPro" id="IPR050417">
    <property type="entry name" value="Sugar_Epim/Isomerase"/>
</dbReference>
<dbReference type="Pfam" id="PF01261">
    <property type="entry name" value="AP_endonuc_2"/>
    <property type="match status" value="1"/>
</dbReference>
<evidence type="ECO:0000313" key="4">
    <source>
        <dbReference type="EMBL" id="MDK3016798.1"/>
    </source>
</evidence>
<dbReference type="RefSeq" id="WP_284479612.1">
    <property type="nucleotide sequence ID" value="NZ_JASNJD010000002.1"/>
</dbReference>
<dbReference type="PANTHER" id="PTHR43489">
    <property type="entry name" value="ISOMERASE"/>
    <property type="match status" value="1"/>
</dbReference>
<dbReference type="InterPro" id="IPR026040">
    <property type="entry name" value="HyI-like"/>
</dbReference>
<dbReference type="SUPFAM" id="SSF51658">
    <property type="entry name" value="Xylose isomerase-like"/>
    <property type="match status" value="1"/>
</dbReference>
<evidence type="ECO:0000259" key="3">
    <source>
        <dbReference type="Pfam" id="PF01261"/>
    </source>
</evidence>
<dbReference type="EMBL" id="JASNJD010000002">
    <property type="protein sequence ID" value="MDK3016798.1"/>
    <property type="molecule type" value="Genomic_DNA"/>
</dbReference>
<organism evidence="4 5">
    <name type="scientific">Pseudodonghicola flavimaris</name>
    <dbReference type="NCBI Taxonomy" id="3050036"/>
    <lineage>
        <taxon>Bacteria</taxon>
        <taxon>Pseudomonadati</taxon>
        <taxon>Pseudomonadota</taxon>
        <taxon>Alphaproteobacteria</taxon>
        <taxon>Rhodobacterales</taxon>
        <taxon>Paracoccaceae</taxon>
        <taxon>Pseudodonghicola</taxon>
    </lineage>
</organism>
<dbReference type="PANTHER" id="PTHR43489:SF6">
    <property type="entry name" value="HYDROXYPYRUVATE ISOMERASE-RELATED"/>
    <property type="match status" value="1"/>
</dbReference>
<evidence type="ECO:0000256" key="2">
    <source>
        <dbReference type="PIRNR" id="PIRNR006241"/>
    </source>
</evidence>
<dbReference type="Proteomes" id="UP001243757">
    <property type="component" value="Unassembled WGS sequence"/>
</dbReference>
<accession>A0ABT7EWT6</accession>
<dbReference type="InterPro" id="IPR013022">
    <property type="entry name" value="Xyl_isomerase-like_TIM-brl"/>
</dbReference>
<gene>
    <name evidence="4" type="ORF">QO033_03865</name>
</gene>
<protein>
    <submittedName>
        <fullName evidence="4">TIM barrel protein</fullName>
    </submittedName>
</protein>
<dbReference type="PIRSF" id="PIRSF006241">
    <property type="entry name" value="HyI"/>
    <property type="match status" value="1"/>
</dbReference>
<sequence>MPRLAANISHLFPELPLMQRFAAARAAGFEGVEILFPYDVPAAEIREALDATGLALALVNAPPKSVAPDHPAVPGSEDGFQAAMKEVLDYLAPLAPDAIHVMTGFTSGIEAEDTLVDNLRWLAEAAPEQLFTLEPLNLGDQPGYFMCDYDLALRVMDRVARPNLGLQFDSYHSQVIHGDALAVWQRVAPRVRHIQLGAPPARTEPRLDQGPVDFAALFAAIEASGYDGWISAEYGPTTAKTEDSLGWMAALTA</sequence>
<comment type="similarity">
    <text evidence="2">Belongs to the hyi family.</text>
</comment>
<proteinExistence type="inferred from homology"/>
<feature type="domain" description="Xylose isomerase-like TIM barrel" evidence="3">
    <location>
        <begin position="21"/>
        <end position="250"/>
    </location>
</feature>
<evidence type="ECO:0000256" key="1">
    <source>
        <dbReference type="ARBA" id="ARBA00023235"/>
    </source>
</evidence>
<keyword evidence="1 2" id="KW-0413">Isomerase</keyword>
<evidence type="ECO:0000313" key="5">
    <source>
        <dbReference type="Proteomes" id="UP001243757"/>
    </source>
</evidence>
<comment type="caution">
    <text evidence="4">The sequence shown here is derived from an EMBL/GenBank/DDBJ whole genome shotgun (WGS) entry which is preliminary data.</text>
</comment>
<dbReference type="Gene3D" id="3.20.20.150">
    <property type="entry name" value="Divalent-metal-dependent TIM barrel enzymes"/>
    <property type="match status" value="1"/>
</dbReference>
<name>A0ABT7EWT6_9RHOB</name>